<dbReference type="OrthoDB" id="9797852at2"/>
<dbReference type="Pfam" id="PF00528">
    <property type="entry name" value="BPD_transp_1"/>
    <property type="match status" value="1"/>
</dbReference>
<dbReference type="PROSITE" id="PS50928">
    <property type="entry name" value="ABC_TM1"/>
    <property type="match status" value="1"/>
</dbReference>
<evidence type="ECO:0000256" key="2">
    <source>
        <dbReference type="ARBA" id="ARBA00022448"/>
    </source>
</evidence>
<dbReference type="HOGENOM" id="CLU_028518_5_3_9"/>
<dbReference type="AlphaFoldDB" id="F0SZM9"/>
<dbReference type="InterPro" id="IPR035906">
    <property type="entry name" value="MetI-like_sf"/>
</dbReference>
<dbReference type="InterPro" id="IPR000515">
    <property type="entry name" value="MetI-like"/>
</dbReference>
<feature type="transmembrane region" description="Helical" evidence="7">
    <location>
        <begin position="164"/>
        <end position="184"/>
    </location>
</feature>
<feature type="transmembrane region" description="Helical" evidence="7">
    <location>
        <begin position="118"/>
        <end position="144"/>
    </location>
</feature>
<evidence type="ECO:0000313" key="9">
    <source>
        <dbReference type="EMBL" id="ADY56115.1"/>
    </source>
</evidence>
<keyword evidence="5 7" id="KW-1133">Transmembrane helix</keyword>
<dbReference type="GO" id="GO:0055085">
    <property type="term" value="P:transmembrane transport"/>
    <property type="evidence" value="ECO:0007669"/>
    <property type="project" value="InterPro"/>
</dbReference>
<name>F0SZM9_SYNGF</name>
<sequence length="276" mass="29577">MRAKRKSPGFGVSIVMVVFIVFVMTFAGILAPNDPEKIDMSLRFSAPSTQMPLGADTYGRCVLSRLLYGTRYSIGLAALIIGAVVPLAVTLGLTAAYKGGVADRLFLLSCDISMAMPPTVLVLAIMGVMGNGISNLLFISIFSYWGWYGRMLRSYAQTELGKGYVVYAKTGGTSSAGIMLYHILPNILPNLIVLLSIGIGDAILMISGFSFLGIGLPPGTPEWGAMLAESKSTLLQAPQFAVYPGICVLFTVCAFNLLGEGLRFELSPYRKGPDYE</sequence>
<dbReference type="Proteomes" id="UP000007488">
    <property type="component" value="Chromosome"/>
</dbReference>
<dbReference type="eggNOG" id="COG1173">
    <property type="taxonomic scope" value="Bacteria"/>
</dbReference>
<dbReference type="GO" id="GO:0005886">
    <property type="term" value="C:plasma membrane"/>
    <property type="evidence" value="ECO:0007669"/>
    <property type="project" value="UniProtKB-SubCell"/>
</dbReference>
<feature type="transmembrane region" description="Helical" evidence="7">
    <location>
        <begin position="12"/>
        <end position="31"/>
    </location>
</feature>
<comment type="similarity">
    <text evidence="7">Belongs to the binding-protein-dependent transport system permease family.</text>
</comment>
<dbReference type="PANTHER" id="PTHR43386:SF1">
    <property type="entry name" value="D,D-DIPEPTIDE TRANSPORT SYSTEM PERMEASE PROTEIN DDPC-RELATED"/>
    <property type="match status" value="1"/>
</dbReference>
<dbReference type="SUPFAM" id="SSF161098">
    <property type="entry name" value="MetI-like"/>
    <property type="match status" value="1"/>
</dbReference>
<evidence type="ECO:0000256" key="6">
    <source>
        <dbReference type="ARBA" id="ARBA00023136"/>
    </source>
</evidence>
<keyword evidence="4 7" id="KW-0812">Transmembrane</keyword>
<dbReference type="Gene3D" id="1.10.3720.10">
    <property type="entry name" value="MetI-like"/>
    <property type="match status" value="1"/>
</dbReference>
<keyword evidence="6 7" id="KW-0472">Membrane</keyword>
<gene>
    <name evidence="9" type="ordered locus">Sgly_1818</name>
</gene>
<dbReference type="KEGG" id="sgy:Sgly_1818"/>
<organism evidence="9 10">
    <name type="scientific">Syntrophobotulus glycolicus (strain DSM 8271 / FlGlyR)</name>
    <dbReference type="NCBI Taxonomy" id="645991"/>
    <lineage>
        <taxon>Bacteria</taxon>
        <taxon>Bacillati</taxon>
        <taxon>Bacillota</taxon>
        <taxon>Clostridia</taxon>
        <taxon>Eubacteriales</taxon>
        <taxon>Desulfitobacteriaceae</taxon>
        <taxon>Syntrophobotulus</taxon>
    </lineage>
</organism>
<reference evidence="10" key="2">
    <citation type="submission" date="2011-02" db="EMBL/GenBank/DDBJ databases">
        <title>The complete genome of Syntrophobotulus glycolicus DSM 8271.</title>
        <authorList>
            <person name="Lucas S."/>
            <person name="Copeland A."/>
            <person name="Lapidus A."/>
            <person name="Bruce D."/>
            <person name="Goodwin L."/>
            <person name="Pitluck S."/>
            <person name="Kyrpides N."/>
            <person name="Mavromatis K."/>
            <person name="Pagani I."/>
            <person name="Ivanova N."/>
            <person name="Mikhailova N."/>
            <person name="Chertkov O."/>
            <person name="Held B."/>
            <person name="Detter J.C."/>
            <person name="Tapia R."/>
            <person name="Han C."/>
            <person name="Land M."/>
            <person name="Hauser L."/>
            <person name="Markowitz V."/>
            <person name="Cheng J.-F."/>
            <person name="Hugenholtz P."/>
            <person name="Woyke T."/>
            <person name="Wu D."/>
            <person name="Spring S."/>
            <person name="Schroeder M."/>
            <person name="Brambilla E."/>
            <person name="Klenk H.-P."/>
            <person name="Eisen J.A."/>
        </authorList>
    </citation>
    <scope>NUCLEOTIDE SEQUENCE [LARGE SCALE GENOMIC DNA]</scope>
    <source>
        <strain evidence="10">DSM 8271 / FlGlyR</strain>
    </source>
</reference>
<reference evidence="9 10" key="1">
    <citation type="journal article" date="2011" name="Stand. Genomic Sci.">
        <title>Complete genome sequence of Syntrophobotulus glycolicus type strain (FlGlyR).</title>
        <authorList>
            <person name="Han C."/>
            <person name="Mwirichia R."/>
            <person name="Chertkov O."/>
            <person name="Held B."/>
            <person name="Lapidus A."/>
            <person name="Nolan M."/>
            <person name="Lucas S."/>
            <person name="Hammon N."/>
            <person name="Deshpande S."/>
            <person name="Cheng J.F."/>
            <person name="Tapia R."/>
            <person name="Goodwin L."/>
            <person name="Pitluck S."/>
            <person name="Huntemann M."/>
            <person name="Liolios K."/>
            <person name="Ivanova N."/>
            <person name="Pagani I."/>
            <person name="Mavromatis K."/>
            <person name="Ovchinikova G."/>
            <person name="Pati A."/>
            <person name="Chen A."/>
            <person name="Palaniappan K."/>
            <person name="Land M."/>
            <person name="Hauser L."/>
            <person name="Brambilla E.M."/>
            <person name="Rohde M."/>
            <person name="Spring S."/>
            <person name="Sikorski J."/>
            <person name="Goker M."/>
            <person name="Woyke T."/>
            <person name="Bristow J."/>
            <person name="Eisen J.A."/>
            <person name="Markowitz V."/>
            <person name="Hugenholtz P."/>
            <person name="Kyrpides N.C."/>
            <person name="Klenk H.P."/>
            <person name="Detter J.C."/>
        </authorList>
    </citation>
    <scope>NUCLEOTIDE SEQUENCE [LARGE SCALE GENOMIC DNA]</scope>
    <source>
        <strain evidence="10">DSM 8271 / FlGlyR</strain>
    </source>
</reference>
<accession>F0SZM9</accession>
<protein>
    <submittedName>
        <fullName evidence="9">Binding-protein-dependent transport systems inner membrane component</fullName>
    </submittedName>
</protein>
<evidence type="ECO:0000256" key="4">
    <source>
        <dbReference type="ARBA" id="ARBA00022692"/>
    </source>
</evidence>
<evidence type="ECO:0000259" key="8">
    <source>
        <dbReference type="PROSITE" id="PS50928"/>
    </source>
</evidence>
<dbReference type="CDD" id="cd06261">
    <property type="entry name" value="TM_PBP2"/>
    <property type="match status" value="1"/>
</dbReference>
<feature type="transmembrane region" description="Helical" evidence="7">
    <location>
        <begin position="240"/>
        <end position="258"/>
    </location>
</feature>
<feature type="domain" description="ABC transmembrane type-1" evidence="8">
    <location>
        <begin position="70"/>
        <end position="259"/>
    </location>
</feature>
<evidence type="ECO:0000256" key="7">
    <source>
        <dbReference type="RuleBase" id="RU363032"/>
    </source>
</evidence>
<dbReference type="RefSeq" id="WP_013624983.1">
    <property type="nucleotide sequence ID" value="NC_015172.1"/>
</dbReference>
<evidence type="ECO:0000256" key="5">
    <source>
        <dbReference type="ARBA" id="ARBA00022989"/>
    </source>
</evidence>
<evidence type="ECO:0000313" key="10">
    <source>
        <dbReference type="Proteomes" id="UP000007488"/>
    </source>
</evidence>
<proteinExistence type="inferred from homology"/>
<comment type="subcellular location">
    <subcellularLocation>
        <location evidence="1 7">Cell membrane</location>
        <topology evidence="1 7">Multi-pass membrane protein</topology>
    </subcellularLocation>
</comment>
<keyword evidence="10" id="KW-1185">Reference proteome</keyword>
<feature type="transmembrane region" description="Helical" evidence="7">
    <location>
        <begin position="72"/>
        <end position="97"/>
    </location>
</feature>
<evidence type="ECO:0000256" key="3">
    <source>
        <dbReference type="ARBA" id="ARBA00022475"/>
    </source>
</evidence>
<dbReference type="InterPro" id="IPR050366">
    <property type="entry name" value="BP-dependent_transpt_permease"/>
</dbReference>
<feature type="transmembrane region" description="Helical" evidence="7">
    <location>
        <begin position="191"/>
        <end position="216"/>
    </location>
</feature>
<dbReference type="STRING" id="645991.Sgly_1818"/>
<dbReference type="EMBL" id="CP002547">
    <property type="protein sequence ID" value="ADY56115.1"/>
    <property type="molecule type" value="Genomic_DNA"/>
</dbReference>
<evidence type="ECO:0000256" key="1">
    <source>
        <dbReference type="ARBA" id="ARBA00004651"/>
    </source>
</evidence>
<keyword evidence="3" id="KW-1003">Cell membrane</keyword>
<keyword evidence="2 7" id="KW-0813">Transport</keyword>
<dbReference type="PANTHER" id="PTHR43386">
    <property type="entry name" value="OLIGOPEPTIDE TRANSPORT SYSTEM PERMEASE PROTEIN APPC"/>
    <property type="match status" value="1"/>
</dbReference>